<name>A0A8T0SLX4_PANVG</name>
<dbReference type="Pfam" id="PF01764">
    <property type="entry name" value="Lipase_3"/>
    <property type="match status" value="1"/>
</dbReference>
<feature type="domain" description="Fungal lipase-type" evidence="2">
    <location>
        <begin position="364"/>
        <end position="500"/>
    </location>
</feature>
<evidence type="ECO:0000313" key="4">
    <source>
        <dbReference type="Proteomes" id="UP000823388"/>
    </source>
</evidence>
<accession>A0A8T0SLX4</accession>
<evidence type="ECO:0000313" key="3">
    <source>
        <dbReference type="EMBL" id="KAG2599137.1"/>
    </source>
</evidence>
<dbReference type="InterPro" id="IPR043367">
    <property type="entry name" value="PLIP1/2/3"/>
</dbReference>
<dbReference type="InterPro" id="IPR002921">
    <property type="entry name" value="Fungal_lipase-type"/>
</dbReference>
<dbReference type="Gene3D" id="3.40.50.1820">
    <property type="entry name" value="alpha/beta hydrolase"/>
    <property type="match status" value="1"/>
</dbReference>
<dbReference type="GO" id="GO:0006629">
    <property type="term" value="P:lipid metabolic process"/>
    <property type="evidence" value="ECO:0007669"/>
    <property type="project" value="InterPro"/>
</dbReference>
<dbReference type="CDD" id="cd00519">
    <property type="entry name" value="Lipase_3"/>
    <property type="match status" value="1"/>
</dbReference>
<dbReference type="OrthoDB" id="438440at2759"/>
<dbReference type="GO" id="GO:0008970">
    <property type="term" value="F:phospholipase A1 activity"/>
    <property type="evidence" value="ECO:0007669"/>
    <property type="project" value="InterPro"/>
</dbReference>
<reference evidence="3" key="1">
    <citation type="submission" date="2020-05" db="EMBL/GenBank/DDBJ databases">
        <title>WGS assembly of Panicum virgatum.</title>
        <authorList>
            <person name="Lovell J.T."/>
            <person name="Jenkins J."/>
            <person name="Shu S."/>
            <person name="Juenger T.E."/>
            <person name="Schmutz J."/>
        </authorList>
    </citation>
    <scope>NUCLEOTIDE SEQUENCE</scope>
    <source>
        <strain evidence="3">AP13</strain>
    </source>
</reference>
<dbReference type="InterPro" id="IPR029058">
    <property type="entry name" value="AB_hydrolase_fold"/>
</dbReference>
<dbReference type="PANTHER" id="PTHR46483:SF1">
    <property type="entry name" value="PHOSPHOLIPASE A1 PLIP1, CHLOROPLASTIC"/>
    <property type="match status" value="1"/>
</dbReference>
<evidence type="ECO:0000259" key="2">
    <source>
        <dbReference type="Pfam" id="PF01764"/>
    </source>
</evidence>
<comment type="caution">
    <text evidence="3">The sequence shown here is derived from an EMBL/GenBank/DDBJ whole genome shotgun (WGS) entry which is preliminary data.</text>
</comment>
<evidence type="ECO:0000256" key="1">
    <source>
        <dbReference type="SAM" id="MobiDB-lite"/>
    </source>
</evidence>
<feature type="region of interest" description="Disordered" evidence="1">
    <location>
        <begin position="12"/>
        <end position="51"/>
    </location>
</feature>
<dbReference type="AlphaFoldDB" id="A0A8T0SLX4"/>
<sequence>MVASVAAAGAAAAAAAAGPRRGGRREPATMHAGIRRSRSEPHLRCSRRGGAAGAALTTSRSIGVFPFQFGAAPLRPPPLLDGGGDGSRLLTVADDPPPPEAETEPEPEMPAARRPEAHWLERLLELRSRFHDPAKRDVLGDEDLDDDDVYHLDGDHDGGCGVSYDDEEEEAEDARWDQHSFGKLLARAPLGEARLFAQLAFLCNMAYVIPEIKVEELKKHYGLRFVTSSLEKKAEAGIISAKLDADSTRPRTAPAYEVASGPQPRRPIRSHLAYEVAASAASYVRARARGLLSFGAPPQHQQAAGQGRLYNSGVAAYMAASTVTAVVAAEDEARQEAARDLRSPLSSPCEWFACDEADARTRCFVIQGSDSLASWQANLLFEPTEFEGTGVLVHRGIYEAAKGILEQVMPEIEAHLAASGAGARLRFTGHSLGGSLAVLVSLMLLARGVVAPEALHPAVTFGAPSVFCGGHRVLEALGVGEAHVRSVAMHRDIVPRAFSCRYPGHAIALLRRLNGVLRTHPCLNTHRALYMPMGATYILQPDSSASPRHPFLPEGAALFRLDPDGAAPRALVASALRAFLNSPHPLETLSDLSAYGAEGAILRDHESSNYFRALSALARAPPRRRKQPEIVWQLPGVERLQQYWWPGIAGTVIPAPVAISNKELVSEA</sequence>
<keyword evidence="4" id="KW-1185">Reference proteome</keyword>
<feature type="region of interest" description="Disordered" evidence="1">
    <location>
        <begin position="76"/>
        <end position="112"/>
    </location>
</feature>
<dbReference type="EMBL" id="CM029045">
    <property type="protein sequence ID" value="KAG2599137.1"/>
    <property type="molecule type" value="Genomic_DNA"/>
</dbReference>
<gene>
    <name evidence="3" type="ORF">PVAP13_5KG459400</name>
</gene>
<proteinExistence type="predicted"/>
<dbReference type="PANTHER" id="PTHR46483">
    <property type="entry name" value="PHOSPHOLIPASE A1 PLIP2, CHLOROPLASTIC"/>
    <property type="match status" value="1"/>
</dbReference>
<dbReference type="Proteomes" id="UP000823388">
    <property type="component" value="Chromosome 5K"/>
</dbReference>
<organism evidence="3 4">
    <name type="scientific">Panicum virgatum</name>
    <name type="common">Blackwell switchgrass</name>
    <dbReference type="NCBI Taxonomy" id="38727"/>
    <lineage>
        <taxon>Eukaryota</taxon>
        <taxon>Viridiplantae</taxon>
        <taxon>Streptophyta</taxon>
        <taxon>Embryophyta</taxon>
        <taxon>Tracheophyta</taxon>
        <taxon>Spermatophyta</taxon>
        <taxon>Magnoliopsida</taxon>
        <taxon>Liliopsida</taxon>
        <taxon>Poales</taxon>
        <taxon>Poaceae</taxon>
        <taxon>PACMAD clade</taxon>
        <taxon>Panicoideae</taxon>
        <taxon>Panicodae</taxon>
        <taxon>Paniceae</taxon>
        <taxon>Panicinae</taxon>
        <taxon>Panicum</taxon>
        <taxon>Panicum sect. Hiantes</taxon>
    </lineage>
</organism>
<dbReference type="SUPFAM" id="SSF53474">
    <property type="entry name" value="alpha/beta-Hydrolases"/>
    <property type="match status" value="1"/>
</dbReference>
<protein>
    <recommendedName>
        <fullName evidence="2">Fungal lipase-type domain-containing protein</fullName>
    </recommendedName>
</protein>